<dbReference type="Proteomes" id="UP000001822">
    <property type="component" value="Chromosome"/>
</dbReference>
<dbReference type="Pfam" id="PF13585">
    <property type="entry name" value="CHU_C"/>
    <property type="match status" value="1"/>
</dbReference>
<dbReference type="OrthoDB" id="9765926at2"/>
<dbReference type="RefSeq" id="WP_011585073.1">
    <property type="nucleotide sequence ID" value="NC_008255.1"/>
</dbReference>
<accession>A0A6N4SRM3</accession>
<reference evidence="2 3" key="1">
    <citation type="journal article" date="2007" name="Appl. Environ. Microbiol.">
        <title>Genome sequence of the cellulolytic gliding bacterium Cytophaga hutchinsonii.</title>
        <authorList>
            <person name="Xie G."/>
            <person name="Bruce D.C."/>
            <person name="Challacombe J.F."/>
            <person name="Chertkov O."/>
            <person name="Detter J.C."/>
            <person name="Gilna P."/>
            <person name="Han C.S."/>
            <person name="Lucas S."/>
            <person name="Misra M."/>
            <person name="Myers G.L."/>
            <person name="Richardson P."/>
            <person name="Tapia R."/>
            <person name="Thayer N."/>
            <person name="Thompson L.S."/>
            <person name="Brettin T.S."/>
            <person name="Henrissat B."/>
            <person name="Wilson D.B."/>
            <person name="McBride M.J."/>
        </authorList>
    </citation>
    <scope>NUCLEOTIDE SEQUENCE [LARGE SCALE GENOMIC DNA]</scope>
    <source>
        <strain evidence="3">ATCC 33406 / DSM 1761 / CIP 103989 / NBRC 15051 / NCIMB 9469 / D465</strain>
    </source>
</reference>
<evidence type="ECO:0000313" key="2">
    <source>
        <dbReference type="EMBL" id="ABG58956.1"/>
    </source>
</evidence>
<feature type="domain" description="Ig-like" evidence="1">
    <location>
        <begin position="817"/>
        <end position="906"/>
    </location>
</feature>
<proteinExistence type="predicted"/>
<evidence type="ECO:0000259" key="1">
    <source>
        <dbReference type="PROSITE" id="PS50835"/>
    </source>
</evidence>
<sequence>MRFERLFTFSFVSAAISPLKLILINRFSGLFFLLLFCFSSIAEGTKELRPTASDFGSLQIYDRGRLFATYNAPAMDRLYVHICSPGEIIYFGFKQPDNDVFFRLKDPSGNILSPYTSQPVPNSGAGYIATYNQAVTGPSQIAGAGGYNAMSYTALVAGDYYFEFNTGSATTPPVNPANGNAQRFFDLLDITVASGAVAKPGRLWSYSWDINTTATNNPFTGKMYILSTDSIVTSIDFNGMQPFGAVIAANSTGLSNTGNLVTDRKSKVGNFSVPEYKIFLNDPDRNCYPTGSFGNIIGQPIVTGCDPATRCINIAVNKPGKVEIVLDLNGTAGYQPNTTDLLIIADVVAGQNCIPWDSKDGLGNYVTAITGIPLEISYLNGVTHLPLYDVEANPNGYIVELIRPAGAKPNLYWDDSAINKGTAPDGKVNLTGCSNAGGCHKWKDRGDNASAETINTWWYPNIITRNLIFDIPAATVDADNRNIAGELNDSLVCESISSFKLSGVVEGTTLGGSWTGGAGTFLPSRNVVNPTYVPNQTERNAGSVKLYLTSTTNGICPPAKDSVIILFEKAPVIKTDADKTICSTTKTIPVNAILTNAATGIWKGGTGTFTVPTNKSAVYTVSSADTTAGSIDLIFTSTGMRLCAQEDDTIHLSFERPPVVRLAADKIICALNNTLPVSAALVNGATGIWTGGNGSFATASALSTNYFIAPADITAGNINLIFTSTGVRTCPQQDDTISITLHKPVSLEVGPPMTICEGITTVNIHAAGDNTAALSWTGGNGSFSNSNGLTTTYTLAPAEIHASHIDLTLTGKRGVCPDSSDVLSIIITPIPSVDAGKDTLICKATNFTRTGSGSSGAAFKWYSIPSQTILATQNSITLQNIQTAGDYVLEASSANNCSNTDTISIQVYELPTLNPGGPFCFEPGLTLHANASGLPAVSATYIWQSGNNVLQSDPIHSDLIVSTSGDYTLTYKTAGCSKDALVTVKPKPILFTPEHELFSCEGSTITLLTNPRAGSAYTWRDKNGTVLQNSYMATVFSTTDAETYVVTETDANGCSNKDSIIATGTPIPQIITTDAAICADSSAALDVTTTNIPAHLLASLQYEWRQNSQIIISMDKTHNTSAPGIYNVKVSLGTCSSDKNIQVTVHELPVPTLPASYVFCSDNGNTVTLDAGAFNSYKWSSANETSQTITVNHAGIYDVLITNAFNCKAQASTSVTEICKPALFVSNAFSPNGDGINDTYDVFDSHVGAYSMTIFNRWGEVIFHSTDKTVYWDGTYKGDSMPVGVYPYVIKYEGDSELYKGPFQLEGSVTIVK</sequence>
<keyword evidence="3" id="KW-1185">Reference proteome</keyword>
<dbReference type="InterPro" id="IPR026341">
    <property type="entry name" value="T9SS_type_B"/>
</dbReference>
<organism evidence="2 3">
    <name type="scientific">Cytophaga hutchinsonii (strain ATCC 33406 / DSM 1761 / CIP 103989 / NBRC 15051 / NCIMB 9469 / D465)</name>
    <dbReference type="NCBI Taxonomy" id="269798"/>
    <lineage>
        <taxon>Bacteria</taxon>
        <taxon>Pseudomonadati</taxon>
        <taxon>Bacteroidota</taxon>
        <taxon>Cytophagia</taxon>
        <taxon>Cytophagales</taxon>
        <taxon>Cytophagaceae</taxon>
        <taxon>Cytophaga</taxon>
    </lineage>
</organism>
<gene>
    <name evidence="2" type="ordered locus">CHU_1688</name>
</gene>
<evidence type="ECO:0000313" key="3">
    <source>
        <dbReference type="Proteomes" id="UP000001822"/>
    </source>
</evidence>
<dbReference type="KEGG" id="chu:CHU_1688"/>
<dbReference type="NCBIfam" id="TIGR04131">
    <property type="entry name" value="Bac_Flav_CTERM"/>
    <property type="match status" value="1"/>
</dbReference>
<dbReference type="EMBL" id="CP000383">
    <property type="protein sequence ID" value="ABG58956.1"/>
    <property type="molecule type" value="Genomic_DNA"/>
</dbReference>
<dbReference type="InterPro" id="IPR007110">
    <property type="entry name" value="Ig-like_dom"/>
</dbReference>
<dbReference type="PROSITE" id="PS50835">
    <property type="entry name" value="IG_LIKE"/>
    <property type="match status" value="1"/>
</dbReference>
<name>A0A6N4SRM3_CYTH3</name>
<protein>
    <submittedName>
        <fullName evidence="2">CHU large protein uncharacterized</fullName>
    </submittedName>
</protein>